<reference evidence="2" key="1">
    <citation type="submission" date="2018-02" db="EMBL/GenBank/DDBJ databases">
        <title>Genome sequence of Desulfocucumis palustris strain NAW-5.</title>
        <authorList>
            <person name="Watanabe M."/>
            <person name="Kojima H."/>
            <person name="Fukui M."/>
        </authorList>
    </citation>
    <scope>NUCLEOTIDE SEQUENCE [LARGE SCALE GENOMIC DNA]</scope>
    <source>
        <strain evidence="2">NAW-5</strain>
    </source>
</reference>
<name>A0A2L2XAP8_9FIRM</name>
<organism evidence="1 2">
    <name type="scientific">Desulfocucumis palustris</name>
    <dbReference type="NCBI Taxonomy" id="1898651"/>
    <lineage>
        <taxon>Bacteria</taxon>
        <taxon>Bacillati</taxon>
        <taxon>Bacillota</taxon>
        <taxon>Clostridia</taxon>
        <taxon>Eubacteriales</taxon>
        <taxon>Desulfocucumaceae</taxon>
        <taxon>Desulfocucumis</taxon>
    </lineage>
</organism>
<dbReference type="EMBL" id="BFAV01000073">
    <property type="protein sequence ID" value="GBF33170.1"/>
    <property type="molecule type" value="Genomic_DNA"/>
</dbReference>
<evidence type="ECO:0000313" key="2">
    <source>
        <dbReference type="Proteomes" id="UP000239549"/>
    </source>
</evidence>
<proteinExistence type="predicted"/>
<dbReference type="AlphaFoldDB" id="A0A2L2XAP8"/>
<evidence type="ECO:0000313" key="1">
    <source>
        <dbReference type="EMBL" id="GBF33170.1"/>
    </source>
</evidence>
<keyword evidence="2" id="KW-1185">Reference proteome</keyword>
<comment type="caution">
    <text evidence="1">The sequence shown here is derived from an EMBL/GenBank/DDBJ whole genome shotgun (WGS) entry which is preliminary data.</text>
</comment>
<sequence>MLNKMKTGNTPAEMLSFYCLKHYRGEVLLCRTVFFVK</sequence>
<protein>
    <submittedName>
        <fullName evidence="1">Uncharacterized protein</fullName>
    </submittedName>
</protein>
<gene>
    <name evidence="1" type="ORF">DCCM_2267</name>
</gene>
<dbReference type="Proteomes" id="UP000239549">
    <property type="component" value="Unassembled WGS sequence"/>
</dbReference>
<accession>A0A2L2XAP8</accession>